<accession>A0ABZ3CTQ2</accession>
<protein>
    <submittedName>
        <fullName evidence="2">PHP domain-containing protein</fullName>
    </submittedName>
</protein>
<dbReference type="Gene3D" id="3.20.20.140">
    <property type="entry name" value="Metal-dependent hydrolases"/>
    <property type="match status" value="1"/>
</dbReference>
<dbReference type="Pfam" id="PF02811">
    <property type="entry name" value="PHP"/>
    <property type="match status" value="1"/>
</dbReference>
<organism evidence="2 3">
    <name type="scientific">Salinicola lusitanus</name>
    <dbReference type="NCBI Taxonomy" id="1949085"/>
    <lineage>
        <taxon>Bacteria</taxon>
        <taxon>Pseudomonadati</taxon>
        <taxon>Pseudomonadota</taxon>
        <taxon>Gammaproteobacteria</taxon>
        <taxon>Oceanospirillales</taxon>
        <taxon>Halomonadaceae</taxon>
        <taxon>Salinicola</taxon>
    </lineage>
</organism>
<name>A0ABZ3CTQ2_9GAMM</name>
<dbReference type="InterPro" id="IPR003141">
    <property type="entry name" value="Pol/His_phosphatase_N"/>
</dbReference>
<dbReference type="EMBL" id="CP151919">
    <property type="protein sequence ID" value="XAD54465.1"/>
    <property type="molecule type" value="Genomic_DNA"/>
</dbReference>
<evidence type="ECO:0000259" key="1">
    <source>
        <dbReference type="SMART" id="SM00481"/>
    </source>
</evidence>
<dbReference type="Gene3D" id="1.10.150.650">
    <property type="match status" value="1"/>
</dbReference>
<dbReference type="SMART" id="SM00481">
    <property type="entry name" value="POLIIIAc"/>
    <property type="match status" value="1"/>
</dbReference>
<dbReference type="CDD" id="cd07438">
    <property type="entry name" value="PHP_HisPPase_AMP"/>
    <property type="match status" value="1"/>
</dbReference>
<dbReference type="InterPro" id="IPR052018">
    <property type="entry name" value="PHP_domain"/>
</dbReference>
<evidence type="ECO:0000313" key="2">
    <source>
        <dbReference type="EMBL" id="XAD54465.1"/>
    </source>
</evidence>
<sequence>MSAFPTDDPEASSTVLSDTLESIQGIDLHLHSTASDGKLSPASLVDLCHARGLTHVALTDHDTVDGVEEADARCRLHGLSLLAAAELSCQWRGIALHIVALLPEGVSPVLGEGLRTLGLARDRRAREIAYRLEKVGLADGLARARQEAGSERPLGRPDFAAALVAAGVVPDVKTAFKRYLGTGKRGDVKMHWPELATVVGWIRDAGGVAVVAHPLRYGMTRRKRDLMFSAFIDAGGEAAELVSGYQNPDTTHDLARQLDFHGLYGSVGSDFHYPGGPLAPGTISPPPRSHVRPVWCHPALRRFAGGE</sequence>
<feature type="domain" description="Polymerase/histidinol phosphatase N-terminal" evidence="1">
    <location>
        <begin position="26"/>
        <end position="91"/>
    </location>
</feature>
<dbReference type="Proteomes" id="UP001453229">
    <property type="component" value="Chromosome"/>
</dbReference>
<dbReference type="PANTHER" id="PTHR42924:SF3">
    <property type="entry name" value="POLYMERASE_HISTIDINOL PHOSPHATASE N-TERMINAL DOMAIN-CONTAINING PROTEIN"/>
    <property type="match status" value="1"/>
</dbReference>
<dbReference type="SUPFAM" id="SSF89550">
    <property type="entry name" value="PHP domain-like"/>
    <property type="match status" value="1"/>
</dbReference>
<dbReference type="InterPro" id="IPR016195">
    <property type="entry name" value="Pol/histidinol_Pase-like"/>
</dbReference>
<gene>
    <name evidence="2" type="ORF">AAGT95_00415</name>
</gene>
<evidence type="ECO:0000313" key="3">
    <source>
        <dbReference type="Proteomes" id="UP001453229"/>
    </source>
</evidence>
<reference evidence="2 3" key="1">
    <citation type="submission" date="2024-04" db="EMBL/GenBank/DDBJ databases">
        <title>Salinicola lusitanus LLJ914,a marine bacterium isolated from the Okinawa Trough.</title>
        <authorList>
            <person name="Li J."/>
        </authorList>
    </citation>
    <scope>NUCLEOTIDE SEQUENCE [LARGE SCALE GENOMIC DNA]</scope>
    <source>
        <strain evidence="2 3">LLJ914</strain>
    </source>
</reference>
<dbReference type="PANTHER" id="PTHR42924">
    <property type="entry name" value="EXONUCLEASE"/>
    <property type="match status" value="1"/>
</dbReference>
<dbReference type="RefSeq" id="WP_342595161.1">
    <property type="nucleotide sequence ID" value="NZ_CP151919.1"/>
</dbReference>
<dbReference type="InterPro" id="IPR004013">
    <property type="entry name" value="PHP_dom"/>
</dbReference>
<proteinExistence type="predicted"/>
<keyword evidence="3" id="KW-1185">Reference proteome</keyword>